<dbReference type="PROSITE" id="PS50887">
    <property type="entry name" value="GGDEF"/>
    <property type="match status" value="1"/>
</dbReference>
<dbReference type="SUPFAM" id="SSF55073">
    <property type="entry name" value="Nucleotide cyclase"/>
    <property type="match status" value="1"/>
</dbReference>
<proteinExistence type="predicted"/>
<sequence>MDTILTAQILVTIYFCFYQIKPHESARKLWGILFIFFALTLTFRTIAFITPLDNLDLFSNSLSNIILTIIQIVYLFSSSVFIPLIAAQWYQEKLQFYAFHDQMTGLYNRYAMDQYTTELFKSQSDDSQTVLALIDMDHFKQINDQYGHLIGDKVLRLVAGLISSNSRDEDLVSRYGGEEFLIYLPNKNLTQGLQWANRMCQVINQAPIKVTDTHISISISIGIRHFDKQNRLSLQELIHQADIALYQAKNDGRNCVRIYQK</sequence>
<dbReference type="Pfam" id="PF00990">
    <property type="entry name" value="GGDEF"/>
    <property type="match status" value="1"/>
</dbReference>
<dbReference type="GO" id="GO:0052621">
    <property type="term" value="F:diguanylate cyclase activity"/>
    <property type="evidence" value="ECO:0007669"/>
    <property type="project" value="UniProtKB-EC"/>
</dbReference>
<dbReference type="SMART" id="SM00267">
    <property type="entry name" value="GGDEF"/>
    <property type="match status" value="1"/>
</dbReference>
<feature type="transmembrane region" description="Helical" evidence="3">
    <location>
        <begin position="29"/>
        <end position="50"/>
    </location>
</feature>
<dbReference type="PANTHER" id="PTHR45138:SF9">
    <property type="entry name" value="DIGUANYLATE CYCLASE DGCM-RELATED"/>
    <property type="match status" value="1"/>
</dbReference>
<organism evidence="5 6">
    <name type="scientific">Celerinatantimonas yamalensis</name>
    <dbReference type="NCBI Taxonomy" id="559956"/>
    <lineage>
        <taxon>Bacteria</taxon>
        <taxon>Pseudomonadati</taxon>
        <taxon>Pseudomonadota</taxon>
        <taxon>Gammaproteobacteria</taxon>
        <taxon>Celerinatantimonadaceae</taxon>
        <taxon>Celerinatantimonas</taxon>
    </lineage>
</organism>
<dbReference type="EMBL" id="JBEQCT010000008">
    <property type="protein sequence ID" value="MFM2486391.1"/>
    <property type="molecule type" value="Genomic_DNA"/>
</dbReference>
<gene>
    <name evidence="5" type="ORF">ABUE30_15210</name>
</gene>
<dbReference type="CDD" id="cd01949">
    <property type="entry name" value="GGDEF"/>
    <property type="match status" value="1"/>
</dbReference>
<name>A0ABW9G9Q9_9GAMM</name>
<dbReference type="NCBIfam" id="TIGR00254">
    <property type="entry name" value="GGDEF"/>
    <property type="match status" value="1"/>
</dbReference>
<dbReference type="Proteomes" id="UP001629953">
    <property type="component" value="Unassembled WGS sequence"/>
</dbReference>
<keyword evidence="6" id="KW-1185">Reference proteome</keyword>
<evidence type="ECO:0000256" key="1">
    <source>
        <dbReference type="ARBA" id="ARBA00012528"/>
    </source>
</evidence>
<dbReference type="InterPro" id="IPR029787">
    <property type="entry name" value="Nucleotide_cyclase"/>
</dbReference>
<feature type="transmembrane region" description="Helical" evidence="3">
    <location>
        <begin position="62"/>
        <end position="86"/>
    </location>
</feature>
<comment type="caution">
    <text evidence="5">The sequence shown here is derived from an EMBL/GenBank/DDBJ whole genome shotgun (WGS) entry which is preliminary data.</text>
</comment>
<comment type="catalytic activity">
    <reaction evidence="2">
        <text>2 GTP = 3',3'-c-di-GMP + 2 diphosphate</text>
        <dbReference type="Rhea" id="RHEA:24898"/>
        <dbReference type="ChEBI" id="CHEBI:33019"/>
        <dbReference type="ChEBI" id="CHEBI:37565"/>
        <dbReference type="ChEBI" id="CHEBI:58805"/>
        <dbReference type="EC" id="2.7.7.65"/>
    </reaction>
</comment>
<evidence type="ECO:0000313" key="6">
    <source>
        <dbReference type="Proteomes" id="UP001629953"/>
    </source>
</evidence>
<reference evidence="5 6" key="1">
    <citation type="journal article" date="2013" name="Int. J. Syst. Evol. Microbiol.">
        <title>Celerinatantimonas yamalensis sp. nov., a cold-adapted diazotrophic bacterium from a cold permafrost brine.</title>
        <authorList>
            <person name="Shcherbakova V."/>
            <person name="Chuvilskaya N."/>
            <person name="Rivkina E."/>
            <person name="Demidov N."/>
            <person name="Uchaeva V."/>
            <person name="Suetin S."/>
            <person name="Suzina N."/>
            <person name="Gilichinsky D."/>
        </authorList>
    </citation>
    <scope>NUCLEOTIDE SEQUENCE [LARGE SCALE GENOMIC DNA]</scope>
    <source>
        <strain evidence="5 6">C7</strain>
    </source>
</reference>
<protein>
    <recommendedName>
        <fullName evidence="1">diguanylate cyclase</fullName>
        <ecNumber evidence="1">2.7.7.65</ecNumber>
    </recommendedName>
</protein>
<keyword evidence="3" id="KW-0812">Transmembrane</keyword>
<dbReference type="RefSeq" id="WP_408624690.1">
    <property type="nucleotide sequence ID" value="NZ_JBEQCT010000008.1"/>
</dbReference>
<feature type="domain" description="GGDEF" evidence="4">
    <location>
        <begin position="127"/>
        <end position="261"/>
    </location>
</feature>
<evidence type="ECO:0000256" key="2">
    <source>
        <dbReference type="ARBA" id="ARBA00034247"/>
    </source>
</evidence>
<dbReference type="InterPro" id="IPR000160">
    <property type="entry name" value="GGDEF_dom"/>
</dbReference>
<evidence type="ECO:0000259" key="4">
    <source>
        <dbReference type="PROSITE" id="PS50887"/>
    </source>
</evidence>
<keyword evidence="5" id="KW-0548">Nucleotidyltransferase</keyword>
<dbReference type="InterPro" id="IPR043128">
    <property type="entry name" value="Rev_trsase/Diguanyl_cyclase"/>
</dbReference>
<dbReference type="InterPro" id="IPR050469">
    <property type="entry name" value="Diguanylate_Cyclase"/>
</dbReference>
<evidence type="ECO:0000256" key="3">
    <source>
        <dbReference type="SAM" id="Phobius"/>
    </source>
</evidence>
<keyword evidence="3" id="KW-0472">Membrane</keyword>
<keyword evidence="5" id="KW-0808">Transferase</keyword>
<keyword evidence="3" id="KW-1133">Transmembrane helix</keyword>
<dbReference type="PANTHER" id="PTHR45138">
    <property type="entry name" value="REGULATORY COMPONENTS OF SENSORY TRANSDUCTION SYSTEM"/>
    <property type="match status" value="1"/>
</dbReference>
<dbReference type="Gene3D" id="3.30.70.270">
    <property type="match status" value="1"/>
</dbReference>
<accession>A0ABW9G9Q9</accession>
<evidence type="ECO:0000313" key="5">
    <source>
        <dbReference type="EMBL" id="MFM2486391.1"/>
    </source>
</evidence>
<dbReference type="EC" id="2.7.7.65" evidence="1"/>